<accession>A0A7S1U6G0</accession>
<dbReference type="AlphaFoldDB" id="A0A7S1U6G0"/>
<reference evidence="2" key="1">
    <citation type="submission" date="2021-01" db="EMBL/GenBank/DDBJ databases">
        <authorList>
            <person name="Corre E."/>
            <person name="Pelletier E."/>
            <person name="Niang G."/>
            <person name="Scheremetjew M."/>
            <person name="Finn R."/>
            <person name="Kale V."/>
            <person name="Holt S."/>
            <person name="Cochrane G."/>
            <person name="Meng A."/>
            <person name="Brown T."/>
            <person name="Cohen L."/>
        </authorList>
    </citation>
    <scope>NUCLEOTIDE SEQUENCE</scope>
    <source>
        <strain evidence="2">CCMP2877</strain>
    </source>
</reference>
<organism evidence="2">
    <name type="scientific">Phaeomonas parva</name>
    <dbReference type="NCBI Taxonomy" id="124430"/>
    <lineage>
        <taxon>Eukaryota</taxon>
        <taxon>Sar</taxon>
        <taxon>Stramenopiles</taxon>
        <taxon>Ochrophyta</taxon>
        <taxon>Pinguiophyceae</taxon>
        <taxon>Pinguiochrysidales</taxon>
        <taxon>Pinguiochrysidaceae</taxon>
        <taxon>Phaeomonas</taxon>
    </lineage>
</organism>
<proteinExistence type="predicted"/>
<dbReference type="EMBL" id="HBGJ01025719">
    <property type="protein sequence ID" value="CAD9258021.1"/>
    <property type="molecule type" value="Transcribed_RNA"/>
</dbReference>
<protein>
    <submittedName>
        <fullName evidence="2">Uncharacterized protein</fullName>
    </submittedName>
</protein>
<feature type="region of interest" description="Disordered" evidence="1">
    <location>
        <begin position="410"/>
        <end position="452"/>
    </location>
</feature>
<evidence type="ECO:0000256" key="1">
    <source>
        <dbReference type="SAM" id="MobiDB-lite"/>
    </source>
</evidence>
<name>A0A7S1U6G0_9STRA</name>
<sequence length="452" mass="49345">MKLATGGTMIQRRTTSAHEQRKIAHAESWRRHSFHYSEAARSLQDEDAARKAQAPVPEVRKFHFGPTCRCQGLRAWSGVTAIFAGGDYHHEGFAPEDMQEWEEICGYRGKNGIARRVNFQLGVERRLRESLSHKFGKSPDGSRLLVGIKRSHSGSLSPEFAKIHPGKCALESIPNSYIVFRGDPEHLRAIASGGKVFDDVSCSASLFGSEMPSPRSELTDDRSTESLSIVSVDSLRRVVLSAKQLAAKGSPRASAPPAAPAEAGPGYAIPECNSDDASVISEGREHELRVSPAIKAYINHCEHMWKDPRPTSILCRSRVTKEGFVELELVGRKRLLGESPFDSLASIANAIGVKLQRSSPTRDDDVLAYSPSGQAFCEKRRRRSGVHVFVEMGAQQPQGHGETALPPVVARPLESTNSAEPSAGQKSPTMPALRWGGGSPSRRTKRGQIIPC</sequence>
<evidence type="ECO:0000313" key="2">
    <source>
        <dbReference type="EMBL" id="CAD9258021.1"/>
    </source>
</evidence>
<feature type="compositionally biased region" description="Polar residues" evidence="1">
    <location>
        <begin position="414"/>
        <end position="428"/>
    </location>
</feature>
<gene>
    <name evidence="2" type="ORF">PPAR1163_LOCUS16393</name>
</gene>